<dbReference type="AlphaFoldDB" id="A0A3L6S804"/>
<sequence length="184" mass="19049">MPAMAGHALASTDTRHAGGAAGSDVMGWRRRSCGGSCPRGPQPVQLVLLRLGSLPVIVVSSAYAARDGAAGADGPRARDAPRHPDDPAGHPRGRHLRPGPYGGAWREMRKLCTVELLSTQRVQSFRPLRAVASAPPGQAVNQSRLVPACTTDASARAIVAREPVRGQGRVPGTDGAAASSCSPR</sequence>
<dbReference type="GO" id="GO:0016705">
    <property type="term" value="F:oxidoreductase activity, acting on paired donors, with incorporation or reduction of molecular oxygen"/>
    <property type="evidence" value="ECO:0007669"/>
    <property type="project" value="InterPro"/>
</dbReference>
<accession>A0A3L6S804</accession>
<evidence type="ECO:0000256" key="1">
    <source>
        <dbReference type="ARBA" id="ARBA00010617"/>
    </source>
</evidence>
<name>A0A3L6S804_PANMI</name>
<feature type="region of interest" description="Disordered" evidence="4">
    <location>
        <begin position="164"/>
        <end position="184"/>
    </location>
</feature>
<evidence type="ECO:0000256" key="3">
    <source>
        <dbReference type="ARBA" id="ARBA00023004"/>
    </source>
</evidence>
<keyword evidence="2" id="KW-0479">Metal-binding</keyword>
<dbReference type="GO" id="GO:0005506">
    <property type="term" value="F:iron ion binding"/>
    <property type="evidence" value="ECO:0007669"/>
    <property type="project" value="InterPro"/>
</dbReference>
<gene>
    <name evidence="5" type="ORF">C2845_PM02G06640</name>
</gene>
<comment type="similarity">
    <text evidence="1">Belongs to the cytochrome P450 family.</text>
</comment>
<keyword evidence="3" id="KW-0408">Iron</keyword>
<dbReference type="SUPFAM" id="SSF48264">
    <property type="entry name" value="Cytochrome P450"/>
    <property type="match status" value="1"/>
</dbReference>
<feature type="region of interest" description="Disordered" evidence="4">
    <location>
        <begin position="1"/>
        <end position="23"/>
    </location>
</feature>
<evidence type="ECO:0000313" key="6">
    <source>
        <dbReference type="Proteomes" id="UP000275267"/>
    </source>
</evidence>
<reference evidence="6" key="1">
    <citation type="journal article" date="2019" name="Nat. Commun.">
        <title>The genome of broomcorn millet.</title>
        <authorList>
            <person name="Zou C."/>
            <person name="Miki D."/>
            <person name="Li D."/>
            <person name="Tang Q."/>
            <person name="Xiao L."/>
            <person name="Rajput S."/>
            <person name="Deng P."/>
            <person name="Jia W."/>
            <person name="Huang R."/>
            <person name="Zhang M."/>
            <person name="Sun Y."/>
            <person name="Hu J."/>
            <person name="Fu X."/>
            <person name="Schnable P.S."/>
            <person name="Li F."/>
            <person name="Zhang H."/>
            <person name="Feng B."/>
            <person name="Zhu X."/>
            <person name="Liu R."/>
            <person name="Schnable J.C."/>
            <person name="Zhu J.-K."/>
            <person name="Zhang H."/>
        </authorList>
    </citation>
    <scope>NUCLEOTIDE SEQUENCE [LARGE SCALE GENOMIC DNA]</scope>
</reference>
<feature type="compositionally biased region" description="Basic and acidic residues" evidence="4">
    <location>
        <begin position="75"/>
        <end position="89"/>
    </location>
</feature>
<dbReference type="Proteomes" id="UP000275267">
    <property type="component" value="Unassembled WGS sequence"/>
</dbReference>
<evidence type="ECO:0000256" key="4">
    <source>
        <dbReference type="SAM" id="MobiDB-lite"/>
    </source>
</evidence>
<evidence type="ECO:0000256" key="2">
    <source>
        <dbReference type="ARBA" id="ARBA00022723"/>
    </source>
</evidence>
<dbReference type="GO" id="GO:0004497">
    <property type="term" value="F:monooxygenase activity"/>
    <property type="evidence" value="ECO:0007669"/>
    <property type="project" value="InterPro"/>
</dbReference>
<dbReference type="PANTHER" id="PTHR47955:SF21">
    <property type="entry name" value="OS06G0642300 PROTEIN"/>
    <property type="match status" value="1"/>
</dbReference>
<feature type="region of interest" description="Disordered" evidence="4">
    <location>
        <begin position="68"/>
        <end position="99"/>
    </location>
</feature>
<keyword evidence="6" id="KW-1185">Reference proteome</keyword>
<proteinExistence type="inferred from homology"/>
<dbReference type="InterPro" id="IPR036396">
    <property type="entry name" value="Cyt_P450_sf"/>
</dbReference>
<dbReference type="EMBL" id="PQIB02000005">
    <property type="protein sequence ID" value="RLN17091.1"/>
    <property type="molecule type" value="Genomic_DNA"/>
</dbReference>
<evidence type="ECO:0000313" key="5">
    <source>
        <dbReference type="EMBL" id="RLN17091.1"/>
    </source>
</evidence>
<comment type="caution">
    <text evidence="5">The sequence shown here is derived from an EMBL/GenBank/DDBJ whole genome shotgun (WGS) entry which is preliminary data.</text>
</comment>
<dbReference type="STRING" id="4540.A0A3L6S804"/>
<organism evidence="5 6">
    <name type="scientific">Panicum miliaceum</name>
    <name type="common">Proso millet</name>
    <name type="synonym">Broomcorn millet</name>
    <dbReference type="NCBI Taxonomy" id="4540"/>
    <lineage>
        <taxon>Eukaryota</taxon>
        <taxon>Viridiplantae</taxon>
        <taxon>Streptophyta</taxon>
        <taxon>Embryophyta</taxon>
        <taxon>Tracheophyta</taxon>
        <taxon>Spermatophyta</taxon>
        <taxon>Magnoliopsida</taxon>
        <taxon>Liliopsida</taxon>
        <taxon>Poales</taxon>
        <taxon>Poaceae</taxon>
        <taxon>PACMAD clade</taxon>
        <taxon>Panicoideae</taxon>
        <taxon>Panicodae</taxon>
        <taxon>Paniceae</taxon>
        <taxon>Panicinae</taxon>
        <taxon>Panicum</taxon>
        <taxon>Panicum sect. Panicum</taxon>
    </lineage>
</organism>
<dbReference type="GO" id="GO:0020037">
    <property type="term" value="F:heme binding"/>
    <property type="evidence" value="ECO:0007669"/>
    <property type="project" value="InterPro"/>
</dbReference>
<protein>
    <submittedName>
        <fullName evidence="5">Uncharacterized protein</fullName>
    </submittedName>
</protein>
<dbReference type="PANTHER" id="PTHR47955">
    <property type="entry name" value="CYTOCHROME P450 FAMILY 71 PROTEIN"/>
    <property type="match status" value="1"/>
</dbReference>